<dbReference type="PANTHER" id="PTHR31817:SF0">
    <property type="entry name" value="CHROMOSOME UNDETERMINED SCAFFOLD_67, WHOLE GENOME SHOTGUN SEQUENCE"/>
    <property type="match status" value="1"/>
</dbReference>
<dbReference type="Pfam" id="PF08014">
    <property type="entry name" value="MATCAP"/>
    <property type="match status" value="1"/>
</dbReference>
<dbReference type="PROSITE" id="PS50975">
    <property type="entry name" value="ATP_GRASP"/>
    <property type="match status" value="1"/>
</dbReference>
<dbReference type="GO" id="GO:0046872">
    <property type="term" value="F:metal ion binding"/>
    <property type="evidence" value="ECO:0007669"/>
    <property type="project" value="InterPro"/>
</dbReference>
<dbReference type="InterPro" id="IPR011761">
    <property type="entry name" value="ATP-grasp"/>
</dbReference>
<dbReference type="GO" id="GO:0080164">
    <property type="term" value="P:regulation of nitric oxide metabolic process"/>
    <property type="evidence" value="ECO:0007669"/>
    <property type="project" value="TreeGrafter"/>
</dbReference>
<dbReference type="Proteomes" id="UP000178349">
    <property type="component" value="Unassembled WGS sequence"/>
</dbReference>
<dbReference type="GO" id="GO:0006508">
    <property type="term" value="P:proteolysis"/>
    <property type="evidence" value="ECO:0007669"/>
    <property type="project" value="UniProtKB-KW"/>
</dbReference>
<keyword evidence="5" id="KW-0067">ATP-binding</keyword>
<protein>
    <recommendedName>
        <fullName evidence="6">ATP-grasp domain-containing protein</fullName>
    </recommendedName>
</protein>
<name>A0A1F6NLU7_9BACT</name>
<comment type="caution">
    <text evidence="7">The sequence shown here is derived from an EMBL/GenBank/DDBJ whole genome shotgun (WGS) entry which is preliminary data.</text>
</comment>
<evidence type="ECO:0000256" key="4">
    <source>
        <dbReference type="ARBA" id="ARBA00023049"/>
    </source>
</evidence>
<evidence type="ECO:0000256" key="5">
    <source>
        <dbReference type="PROSITE-ProRule" id="PRU00409"/>
    </source>
</evidence>
<gene>
    <name evidence="7" type="ORF">A2493_01335</name>
</gene>
<sequence length="782" mass="89761">MKFFERANAILGMNARNLLYIGRYNTKQSKKFADDKIYTKSFLMTRGVGVAKIYNTIKRHKELSDINPKSLPSSFVIKPNHGFGGEGIIVISEHKGLKFKDVIGNQYNWRDLYLHMVSILDGKYSISGLSDQVIIEEMLRPHKDLLPFSEVGLPDIRVIVFNYVPIMAMLRLPTFESHGKANLHLGGVGVGIDIATGKANFAVHHNKFIKKLPNGEKIRNIQLPLWDEILTMASKAQKASQVKFLAVDLVLSKTGVNILELNARAGLGIQIANQIPLQHRLRKVEDLKVSSSEKGVEISKALFSAVTKKPEKKSKNRLEKKVIGIFEEIDILNTPNTSVLTKIDPHGNEVLYDETLPGIDKLKRYSDILIRGERIRFHFKKADLSASPYKVVIGGKALNNFFIDPNQKDIVNSDEKNSESISEKIIKNIDKKLYFTDKELKILSHIKPLNFLEEKDKFLATKDFSPKFIYKKPDMNFTGLLRDISALPKNVNHPLYPLFIKKIDEMISKIQLLDSVGTDEYSESSEELYGNVSDELFEKAKQFIIDNPVKEDNSKELTAKIIFKHFEYFLEKNRLNDWKVKLSETAQSISVDPYKKTIYINKKSQRSKNKLKALLIHEIGTHIYRYGNGTLQDYRIFKRGTAGYLDTEEGLAIYNQRELNLNLGMKDLWPAYLIVAIYHARTMSFLDLFHYLKKEYNLKDSKAWSACYRAKRGLSDTSQFGGSTRDAIYFRGYLKVVDFLSENKEQKLKDLYSGKICIEDIKYLEYLPKPKIKYFGFEDFDF</sequence>
<keyword evidence="3" id="KW-0378">Hydrolase</keyword>
<organism evidence="7 8">
    <name type="scientific">Candidatus Magasanikbacteria bacterium RIFOXYC12_FULL_33_11</name>
    <dbReference type="NCBI Taxonomy" id="1798701"/>
    <lineage>
        <taxon>Bacteria</taxon>
        <taxon>Candidatus Magasanikiibacteriota</taxon>
    </lineage>
</organism>
<evidence type="ECO:0000256" key="1">
    <source>
        <dbReference type="ARBA" id="ARBA00001947"/>
    </source>
</evidence>
<dbReference type="GO" id="GO:0005524">
    <property type="term" value="F:ATP binding"/>
    <property type="evidence" value="ECO:0007669"/>
    <property type="project" value="UniProtKB-UniRule"/>
</dbReference>
<feature type="domain" description="ATP-grasp" evidence="6">
    <location>
        <begin position="40"/>
        <end position="307"/>
    </location>
</feature>
<dbReference type="PANTHER" id="PTHR31817">
    <property type="match status" value="1"/>
</dbReference>
<keyword evidence="2" id="KW-0645">Protease</keyword>
<evidence type="ECO:0000256" key="2">
    <source>
        <dbReference type="ARBA" id="ARBA00022670"/>
    </source>
</evidence>
<dbReference type="InterPro" id="IPR039523">
    <property type="entry name" value="RimK-rel_E_lig_ATP-grasp"/>
</dbReference>
<dbReference type="InterPro" id="IPR012548">
    <property type="entry name" value="MATCAP"/>
</dbReference>
<keyword evidence="5" id="KW-0547">Nucleotide-binding</keyword>
<proteinExistence type="predicted"/>
<dbReference type="SUPFAM" id="SSF56059">
    <property type="entry name" value="Glutathione synthetase ATP-binding domain-like"/>
    <property type="match status" value="1"/>
</dbReference>
<evidence type="ECO:0000313" key="7">
    <source>
        <dbReference type="EMBL" id="OGH84977.1"/>
    </source>
</evidence>
<dbReference type="Pfam" id="PF14397">
    <property type="entry name" value="ATPgrasp_ST"/>
    <property type="match status" value="1"/>
</dbReference>
<dbReference type="GO" id="GO:0008237">
    <property type="term" value="F:metallopeptidase activity"/>
    <property type="evidence" value="ECO:0007669"/>
    <property type="project" value="UniProtKB-KW"/>
</dbReference>
<reference evidence="7 8" key="1">
    <citation type="journal article" date="2016" name="Nat. Commun.">
        <title>Thousands of microbial genomes shed light on interconnected biogeochemical processes in an aquifer system.</title>
        <authorList>
            <person name="Anantharaman K."/>
            <person name="Brown C.T."/>
            <person name="Hug L.A."/>
            <person name="Sharon I."/>
            <person name="Castelle C.J."/>
            <person name="Probst A.J."/>
            <person name="Thomas B.C."/>
            <person name="Singh A."/>
            <person name="Wilkins M.J."/>
            <person name="Karaoz U."/>
            <person name="Brodie E.L."/>
            <person name="Williams K.H."/>
            <person name="Hubbard S.S."/>
            <person name="Banfield J.F."/>
        </authorList>
    </citation>
    <scope>NUCLEOTIDE SEQUENCE [LARGE SCALE GENOMIC DNA]</scope>
</reference>
<evidence type="ECO:0000259" key="6">
    <source>
        <dbReference type="PROSITE" id="PS50975"/>
    </source>
</evidence>
<dbReference type="EMBL" id="MFQW01000051">
    <property type="protein sequence ID" value="OGH84977.1"/>
    <property type="molecule type" value="Genomic_DNA"/>
</dbReference>
<dbReference type="Gene3D" id="3.30.470.20">
    <property type="entry name" value="ATP-grasp fold, B domain"/>
    <property type="match status" value="1"/>
</dbReference>
<evidence type="ECO:0000313" key="8">
    <source>
        <dbReference type="Proteomes" id="UP000178349"/>
    </source>
</evidence>
<evidence type="ECO:0000256" key="3">
    <source>
        <dbReference type="ARBA" id="ARBA00022801"/>
    </source>
</evidence>
<dbReference type="AlphaFoldDB" id="A0A1F6NLU7"/>
<accession>A0A1F6NLU7</accession>
<keyword evidence="4" id="KW-0482">Metalloprotease</keyword>
<dbReference type="SMART" id="SM01154">
    <property type="entry name" value="DUF1704"/>
    <property type="match status" value="1"/>
</dbReference>
<comment type="cofactor">
    <cofactor evidence="1">
        <name>Zn(2+)</name>
        <dbReference type="ChEBI" id="CHEBI:29105"/>
    </cofactor>
</comment>